<proteinExistence type="predicted"/>
<gene>
    <name evidence="1" type="ORF">NYM_LOCUS742</name>
</gene>
<name>A0A5K0V5Y4_9MAGN</name>
<organism evidence="1">
    <name type="scientific">Nymphaea colorata</name>
    <name type="common">pocket water lily</name>
    <dbReference type="NCBI Taxonomy" id="210225"/>
    <lineage>
        <taxon>Eukaryota</taxon>
        <taxon>Viridiplantae</taxon>
        <taxon>Streptophyta</taxon>
        <taxon>Embryophyta</taxon>
        <taxon>Tracheophyta</taxon>
        <taxon>Spermatophyta</taxon>
        <taxon>Magnoliopsida</taxon>
        <taxon>Nymphaeales</taxon>
        <taxon>Nymphaeaceae</taxon>
        <taxon>Nymphaea</taxon>
    </lineage>
</organism>
<accession>A0A5K0V5Y4</accession>
<reference evidence="1" key="1">
    <citation type="submission" date="2019-09" db="EMBL/GenBank/DDBJ databases">
        <authorList>
            <person name="Zhang L."/>
        </authorList>
    </citation>
    <scope>NUCLEOTIDE SEQUENCE</scope>
</reference>
<dbReference type="EMBL" id="LR721774">
    <property type="protein sequence ID" value="VVV36142.1"/>
    <property type="molecule type" value="Genomic_DNA"/>
</dbReference>
<protein>
    <submittedName>
        <fullName evidence="1">Uncharacterized protein</fullName>
    </submittedName>
</protein>
<sequence>MRLRHSNLLGSHLDK</sequence>
<evidence type="ECO:0000313" key="1">
    <source>
        <dbReference type="EMBL" id="VVV36142.1"/>
    </source>
</evidence>